<dbReference type="InterPro" id="IPR001753">
    <property type="entry name" value="Enoyl-CoA_hydra/iso"/>
</dbReference>
<dbReference type="Pfam" id="PF00725">
    <property type="entry name" value="3HCDH"/>
    <property type="match status" value="1"/>
</dbReference>
<dbReference type="Gene3D" id="3.90.226.10">
    <property type="entry name" value="2-enoyl-CoA Hydratase, Chain A, domain 1"/>
    <property type="match status" value="1"/>
</dbReference>
<dbReference type="GO" id="GO:0070403">
    <property type="term" value="F:NAD+ binding"/>
    <property type="evidence" value="ECO:0007669"/>
    <property type="project" value="InterPro"/>
</dbReference>
<comment type="catalytic activity">
    <reaction evidence="12">
        <text>a (3S)-3-hydroxyacyl-CoA + NAD(+) = a 3-oxoacyl-CoA + NADH + H(+)</text>
        <dbReference type="Rhea" id="RHEA:22432"/>
        <dbReference type="ChEBI" id="CHEBI:15378"/>
        <dbReference type="ChEBI" id="CHEBI:57318"/>
        <dbReference type="ChEBI" id="CHEBI:57540"/>
        <dbReference type="ChEBI" id="CHEBI:57945"/>
        <dbReference type="ChEBI" id="CHEBI:90726"/>
        <dbReference type="EC" id="1.1.1.35"/>
    </reaction>
</comment>
<dbReference type="FunFam" id="1.10.1040.50:FF:000006">
    <property type="entry name" value="Peroxisomal bifunctional enzyme"/>
    <property type="match status" value="1"/>
</dbReference>
<keyword evidence="6" id="KW-0520">NAD</keyword>
<keyword evidence="8" id="KW-0576">Peroxisome</keyword>
<evidence type="ECO:0000256" key="10">
    <source>
        <dbReference type="ARBA" id="ARBA00023239"/>
    </source>
</evidence>
<evidence type="ECO:0000256" key="12">
    <source>
        <dbReference type="ARBA" id="ARBA00049556"/>
    </source>
</evidence>
<comment type="pathway">
    <text evidence="2">Lipid metabolism; fatty acid beta-oxidation.</text>
</comment>
<evidence type="ECO:0000256" key="6">
    <source>
        <dbReference type="ARBA" id="ARBA00023027"/>
    </source>
</evidence>
<dbReference type="InterPro" id="IPR029045">
    <property type="entry name" value="ClpP/crotonase-like_dom_sf"/>
</dbReference>
<feature type="domain" description="3-hydroxyacyl-CoA dehydrogenase C-terminal" evidence="13">
    <location>
        <begin position="475"/>
        <end position="568"/>
    </location>
</feature>
<evidence type="ECO:0000256" key="8">
    <source>
        <dbReference type="ARBA" id="ARBA00023140"/>
    </source>
</evidence>
<protein>
    <submittedName>
        <fullName evidence="15">3-hydroxyacyl-CoA dehydrogenase</fullName>
    </submittedName>
</protein>
<dbReference type="SUPFAM" id="SSF52096">
    <property type="entry name" value="ClpP/crotonase"/>
    <property type="match status" value="1"/>
</dbReference>
<dbReference type="CDD" id="cd06558">
    <property type="entry name" value="crotonase-like"/>
    <property type="match status" value="1"/>
</dbReference>
<proteinExistence type="predicted"/>
<keyword evidence="4" id="KW-0442">Lipid degradation</keyword>
<evidence type="ECO:0000256" key="5">
    <source>
        <dbReference type="ARBA" id="ARBA00023002"/>
    </source>
</evidence>
<dbReference type="EMBL" id="FNEW01000007">
    <property type="protein sequence ID" value="SDK34862.1"/>
    <property type="molecule type" value="Genomic_DNA"/>
</dbReference>
<keyword evidence="9" id="KW-0413">Isomerase</keyword>
<dbReference type="InterPro" id="IPR006176">
    <property type="entry name" value="3-OHacyl-CoA_DH_NAD-bd"/>
</dbReference>
<dbReference type="Gene3D" id="1.10.1040.50">
    <property type="match status" value="1"/>
</dbReference>
<keyword evidence="7" id="KW-0443">Lipid metabolism</keyword>
<dbReference type="InterPro" id="IPR008927">
    <property type="entry name" value="6-PGluconate_DH-like_C_sf"/>
</dbReference>
<feature type="domain" description="3-hydroxyacyl-CoA dehydrogenase NAD binding" evidence="14">
    <location>
        <begin position="295"/>
        <end position="470"/>
    </location>
</feature>
<gene>
    <name evidence="15" type="ORF">SAMN05428983_4688</name>
</gene>
<evidence type="ECO:0000256" key="3">
    <source>
        <dbReference type="ARBA" id="ARBA00022832"/>
    </source>
</evidence>
<dbReference type="Proteomes" id="UP000198917">
    <property type="component" value="Unassembled WGS sequence"/>
</dbReference>
<dbReference type="InterPro" id="IPR006108">
    <property type="entry name" value="3HC_DH_C"/>
</dbReference>
<name>A0A7Z7BRY3_9HYPH</name>
<evidence type="ECO:0000256" key="1">
    <source>
        <dbReference type="ARBA" id="ARBA00004275"/>
    </source>
</evidence>
<keyword evidence="3" id="KW-0276">Fatty acid metabolism</keyword>
<keyword evidence="11" id="KW-0511">Multifunctional enzyme</keyword>
<dbReference type="GO" id="GO:0006635">
    <property type="term" value="P:fatty acid beta-oxidation"/>
    <property type="evidence" value="ECO:0007669"/>
    <property type="project" value="UniProtKB-UniPathway"/>
</dbReference>
<dbReference type="RefSeq" id="WP_092734724.1">
    <property type="nucleotide sequence ID" value="NZ_FNEW01000007.1"/>
</dbReference>
<evidence type="ECO:0000256" key="9">
    <source>
        <dbReference type="ARBA" id="ARBA00023235"/>
    </source>
</evidence>
<reference evidence="15 16" key="1">
    <citation type="submission" date="2016-10" db="EMBL/GenBank/DDBJ databases">
        <authorList>
            <person name="Varghese N."/>
            <person name="Submissions S."/>
        </authorList>
    </citation>
    <scope>NUCLEOTIDE SEQUENCE [LARGE SCALE GENOMIC DNA]</scope>
    <source>
        <strain evidence="15 16">PDC82</strain>
    </source>
</reference>
<evidence type="ECO:0000256" key="11">
    <source>
        <dbReference type="ARBA" id="ARBA00023268"/>
    </source>
</evidence>
<dbReference type="UniPathway" id="UPA00659"/>
<dbReference type="Gene3D" id="3.40.50.720">
    <property type="entry name" value="NAD(P)-binding Rossmann-like Domain"/>
    <property type="match status" value="1"/>
</dbReference>
<dbReference type="Pfam" id="PF02737">
    <property type="entry name" value="3HCDH_N"/>
    <property type="match status" value="1"/>
</dbReference>
<comment type="caution">
    <text evidence="15">The sequence shown here is derived from an EMBL/GenBank/DDBJ whole genome shotgun (WGS) entry which is preliminary data.</text>
</comment>
<dbReference type="GO" id="GO:0016853">
    <property type="term" value="F:isomerase activity"/>
    <property type="evidence" value="ECO:0007669"/>
    <property type="project" value="UniProtKB-KW"/>
</dbReference>
<dbReference type="GO" id="GO:0004300">
    <property type="term" value="F:enoyl-CoA hydratase activity"/>
    <property type="evidence" value="ECO:0007669"/>
    <property type="project" value="UniProtKB-ARBA"/>
</dbReference>
<evidence type="ECO:0000256" key="4">
    <source>
        <dbReference type="ARBA" id="ARBA00022963"/>
    </source>
</evidence>
<evidence type="ECO:0000259" key="13">
    <source>
        <dbReference type="Pfam" id="PF00725"/>
    </source>
</evidence>
<evidence type="ECO:0000256" key="7">
    <source>
        <dbReference type="ARBA" id="ARBA00023098"/>
    </source>
</evidence>
<dbReference type="SUPFAM" id="SSF51735">
    <property type="entry name" value="NAD(P)-binding Rossmann-fold domains"/>
    <property type="match status" value="1"/>
</dbReference>
<evidence type="ECO:0000256" key="2">
    <source>
        <dbReference type="ARBA" id="ARBA00005005"/>
    </source>
</evidence>
<comment type="subcellular location">
    <subcellularLocation>
        <location evidence="1">Peroxisome</location>
    </subcellularLocation>
</comment>
<dbReference type="PANTHER" id="PTHR23309:SF51">
    <property type="entry name" value="3-HYDROXYACYL-COA DEHYDROGENASE-RELATED"/>
    <property type="match status" value="1"/>
</dbReference>
<dbReference type="Pfam" id="PF00378">
    <property type="entry name" value="ECH_1"/>
    <property type="match status" value="1"/>
</dbReference>
<keyword evidence="5" id="KW-0560">Oxidoreductase</keyword>
<dbReference type="InterPro" id="IPR036291">
    <property type="entry name" value="NAD(P)-bd_dom_sf"/>
</dbReference>
<keyword evidence="10" id="KW-0456">Lyase</keyword>
<dbReference type="AlphaFoldDB" id="A0A7Z7BRY3"/>
<dbReference type="FunFam" id="3.40.50.720:FF:000009">
    <property type="entry name" value="Fatty oxidation complex, alpha subunit"/>
    <property type="match status" value="1"/>
</dbReference>
<sequence>MPGSISNPYALLSSYRVGSVEVVVVDNPPRNILSRELRISLLEQLQKWSHAPNVEAIAILGANGHFLTEGPPGALDTCPDGPTISDLADAIEASAKPVIAAISGPVEDGGLSIALACDWRIATASASAGFPRTLLGLVPVGGATQRLPRIVGARHALRMIATRNVKAQEGAASALFDEVVDGDVAAHLAQGAMKWSKRRSSGGTAPDDDKTAIDKEATSALKRGKGSPSVKETVELIRLAATTPWIEGIKNERDACDRAQASSEARALQHLAWAETQSDIVPGAAEASARPIERATVIGAGTMGSGIAVTLASAGIVVDLLEQNTEAALAGGQRVRDLFQAQVKAGRLTEDDARERQEQVSATDQWDVVVKADLVIEAAFEDMDVKKPIFTKLDRLAKPGAVLATNTSYLDVDAIADITDRPADVLGLHFFSPAHIMRLLEVVQASQTSADVVATAMALGRRIGKLPIVAGVCDGFIGNRIFAVYRRHAEYLLEDGASARQIDEALQAYGFAMGPFAVSDMSGLDIAWAMRKRRAATRDPLERYVAIPDRLCEAGRLGRKAGKGWYDYLDGRAVASAEVEEIIASERRHQAREPQAFTPEQIQRRILAVMVNEGARVLEEGISLRPSDIDLVFVNGYGFPRLRGGPLFAADQQGLAETLADVEEAARVGGAGSEPSALLVELARDGRTFTEWQRDHRETAGRGAS</sequence>
<evidence type="ECO:0000259" key="14">
    <source>
        <dbReference type="Pfam" id="PF02737"/>
    </source>
</evidence>
<dbReference type="PANTHER" id="PTHR23309">
    <property type="entry name" value="3-HYDROXYACYL-COA DEHYROGENASE"/>
    <property type="match status" value="1"/>
</dbReference>
<dbReference type="GO" id="GO:0003857">
    <property type="term" value="F:(3S)-3-hydroxyacyl-CoA dehydrogenase (NAD+) activity"/>
    <property type="evidence" value="ECO:0007669"/>
    <property type="project" value="UniProtKB-EC"/>
</dbReference>
<dbReference type="SUPFAM" id="SSF48179">
    <property type="entry name" value="6-phosphogluconate dehydrogenase C-terminal domain-like"/>
    <property type="match status" value="2"/>
</dbReference>
<evidence type="ECO:0000313" key="15">
    <source>
        <dbReference type="EMBL" id="SDK34862.1"/>
    </source>
</evidence>
<evidence type="ECO:0000313" key="16">
    <source>
        <dbReference type="Proteomes" id="UP000198917"/>
    </source>
</evidence>
<organism evidence="15 16">
    <name type="scientific">Agrobacterium fabrum</name>
    <dbReference type="NCBI Taxonomy" id="1176649"/>
    <lineage>
        <taxon>Bacteria</taxon>
        <taxon>Pseudomonadati</taxon>
        <taxon>Pseudomonadota</taxon>
        <taxon>Alphaproteobacteria</taxon>
        <taxon>Hyphomicrobiales</taxon>
        <taxon>Rhizobiaceae</taxon>
        <taxon>Rhizobium/Agrobacterium group</taxon>
        <taxon>Agrobacterium</taxon>
        <taxon>Agrobacterium tumefaciens complex</taxon>
    </lineage>
</organism>
<accession>A0A7Z7BRY3</accession>